<proteinExistence type="predicted"/>
<evidence type="ECO:0000313" key="2">
    <source>
        <dbReference type="EMBL" id="SEH01222.1"/>
    </source>
</evidence>
<organism evidence="2 3">
    <name type="scientific">Nonomuraea solani</name>
    <dbReference type="NCBI Taxonomy" id="1144553"/>
    <lineage>
        <taxon>Bacteria</taxon>
        <taxon>Bacillati</taxon>
        <taxon>Actinomycetota</taxon>
        <taxon>Actinomycetes</taxon>
        <taxon>Streptosporangiales</taxon>
        <taxon>Streptosporangiaceae</taxon>
        <taxon>Nonomuraea</taxon>
    </lineage>
</organism>
<dbReference type="OrthoDB" id="6200718at2"/>
<reference evidence="2 3" key="1">
    <citation type="submission" date="2016-10" db="EMBL/GenBank/DDBJ databases">
        <authorList>
            <person name="de Groot N.N."/>
        </authorList>
    </citation>
    <scope>NUCLEOTIDE SEQUENCE [LARGE SCALE GENOMIC DNA]</scope>
    <source>
        <strain evidence="2 3">CGMCC 4.7037</strain>
    </source>
</reference>
<dbReference type="Pfam" id="PF14024">
    <property type="entry name" value="DUF4240"/>
    <property type="match status" value="1"/>
</dbReference>
<accession>A0A1H6ETU5</accession>
<evidence type="ECO:0000313" key="3">
    <source>
        <dbReference type="Proteomes" id="UP000236732"/>
    </source>
</evidence>
<dbReference type="EMBL" id="FNVT01000019">
    <property type="protein sequence ID" value="SEH01222.1"/>
    <property type="molecule type" value="Genomic_DNA"/>
</dbReference>
<dbReference type="AlphaFoldDB" id="A0A1H6ETU5"/>
<gene>
    <name evidence="2" type="ORF">SAMN05444920_119152</name>
</gene>
<protein>
    <recommendedName>
        <fullName evidence="1">DUF4240 domain-containing protein</fullName>
    </recommendedName>
</protein>
<name>A0A1H6ETU5_9ACTN</name>
<keyword evidence="3" id="KW-1185">Reference proteome</keyword>
<feature type="domain" description="DUF4240" evidence="1">
    <location>
        <begin position="7"/>
        <end position="123"/>
    </location>
</feature>
<sequence>MPKVTRDEFWAILAERPTLDELVATLSRLTAREIAAFDGHLADCRLAAHRADLWGAAYLINNGCSDDGFDYFRCWLVAQGRAVYEAALADPDSLAGHGPVRSSIAGDLGACEYEDFMYAPEWAHRQLTGRGLPEGGGAYPRLGRFWDFNDDDEMRRRYPRLMALLDESDAIA</sequence>
<dbReference type="Proteomes" id="UP000236732">
    <property type="component" value="Unassembled WGS sequence"/>
</dbReference>
<evidence type="ECO:0000259" key="1">
    <source>
        <dbReference type="Pfam" id="PF14024"/>
    </source>
</evidence>
<dbReference type="InterPro" id="IPR025334">
    <property type="entry name" value="DUF4240"/>
</dbReference>